<keyword evidence="8 12" id="KW-0406">Ion transport</keyword>
<keyword evidence="5 12" id="KW-0812">Transmembrane</keyword>
<dbReference type="InterPro" id="IPR020903">
    <property type="entry name" value="ENaC_CS"/>
</dbReference>
<organism evidence="15 16">
    <name type="scientific">Polypedilum vanderplanki</name>
    <name type="common">Sleeping chironomid midge</name>
    <dbReference type="NCBI Taxonomy" id="319348"/>
    <lineage>
        <taxon>Eukaryota</taxon>
        <taxon>Metazoa</taxon>
        <taxon>Ecdysozoa</taxon>
        <taxon>Arthropoda</taxon>
        <taxon>Hexapoda</taxon>
        <taxon>Insecta</taxon>
        <taxon>Pterygota</taxon>
        <taxon>Neoptera</taxon>
        <taxon>Endopterygota</taxon>
        <taxon>Diptera</taxon>
        <taxon>Nematocera</taxon>
        <taxon>Chironomoidea</taxon>
        <taxon>Chironomidae</taxon>
        <taxon>Chironominae</taxon>
        <taxon>Polypedilum</taxon>
        <taxon>Polypedilum</taxon>
    </lineage>
</organism>
<gene>
    <name evidence="15" type="ORF">PVAND_006390</name>
</gene>
<evidence type="ECO:0000256" key="13">
    <source>
        <dbReference type="SAM" id="Coils"/>
    </source>
</evidence>
<evidence type="ECO:0000313" key="16">
    <source>
        <dbReference type="Proteomes" id="UP001107558"/>
    </source>
</evidence>
<dbReference type="PROSITE" id="PS01206">
    <property type="entry name" value="ASC"/>
    <property type="match status" value="1"/>
</dbReference>
<reference evidence="15" key="1">
    <citation type="submission" date="2021-03" db="EMBL/GenBank/DDBJ databases">
        <title>Chromosome level genome of the anhydrobiotic midge Polypedilum vanderplanki.</title>
        <authorList>
            <person name="Yoshida Y."/>
            <person name="Kikawada T."/>
            <person name="Gusev O."/>
        </authorList>
    </citation>
    <scope>NUCLEOTIDE SEQUENCE</scope>
    <source>
        <strain evidence="15">NIAS01</strain>
        <tissue evidence="15">Whole body or cell culture</tissue>
    </source>
</reference>
<proteinExistence type="inferred from homology"/>
<feature type="coiled-coil region" evidence="13">
    <location>
        <begin position="547"/>
        <end position="574"/>
    </location>
</feature>
<keyword evidence="4 12" id="KW-0894">Sodium channel</keyword>
<dbReference type="GO" id="GO:0015280">
    <property type="term" value="F:ligand-gated sodium channel activity"/>
    <property type="evidence" value="ECO:0007669"/>
    <property type="project" value="TreeGrafter"/>
</dbReference>
<comment type="similarity">
    <text evidence="2 12">Belongs to the amiloride-sensitive sodium channel (TC 1.A.6) family.</text>
</comment>
<accession>A0A9J6C4S3</accession>
<dbReference type="PRINTS" id="PR01078">
    <property type="entry name" value="AMINACHANNEL"/>
</dbReference>
<keyword evidence="9 14" id="KW-0472">Membrane</keyword>
<dbReference type="PANTHER" id="PTHR11690:SF288">
    <property type="entry name" value="AMILORIDE-SENSITIVE NA+ CHANNEL-RELATED"/>
    <property type="match status" value="1"/>
</dbReference>
<comment type="subcellular location">
    <subcellularLocation>
        <location evidence="1">Membrane</location>
        <topology evidence="1">Multi-pass membrane protein</topology>
    </subcellularLocation>
</comment>
<evidence type="ECO:0000256" key="2">
    <source>
        <dbReference type="ARBA" id="ARBA00007193"/>
    </source>
</evidence>
<name>A0A9J6C4S3_POLVA</name>
<sequence length="586" mass="68760">MLRTIVNYISEETSVHGLKFLANEKVNKAFRILWSIILLLSVSGLFWYARGLFIKFYIEPEINTRIKLKPMSEIPFPAVTICDPVFSKDNLTHYMQFLYNKRAGIEQNLTTKEKNYLAANIHICAPHMNKYLEALDNRSETDIVKLISETSLTTEDIFISCSFRKTLTESCNHIFNKILTDFGFCHSANMQGYNTIFNENILSKDFDSYKRKNISSTWIHDQPILNDDNETIYWTLDSGYIESSDDLDFIPKRASKQNYFHSYLFVNNTDSENFCPQFGQVFKVIFHLPNEIPTIFHKEYTIEIGHQEIMYLTAKTYTSDESLRKFSPDQRRCYFEGERSLKFFKSYTKSHCDWECVTNYTLAVCGCVKFSMPRTKDTPVCDIDKKKCYYDAMLAWPNNRTDSGNTLSFCKCFPTCNDINYQVVYEDGALFNNYYSIVNWKNVDDGFIGCLRLMFKEHLVEVHEKYASYKIQNFIADFGGLLGLFMGCSLISIVEIIFLLLHIFSKSNKIKDTDVERKIIENKLGRMQMFSPNENYYRQQLNMQLLRQDFNKSIKRLEEKIDDLQIQYNVEILSTILQYKKIPKKN</sequence>
<dbReference type="OrthoDB" id="6628406at2759"/>
<evidence type="ECO:0000256" key="8">
    <source>
        <dbReference type="ARBA" id="ARBA00023065"/>
    </source>
</evidence>
<evidence type="ECO:0000256" key="5">
    <source>
        <dbReference type="ARBA" id="ARBA00022692"/>
    </source>
</evidence>
<dbReference type="InterPro" id="IPR001873">
    <property type="entry name" value="ENaC"/>
</dbReference>
<dbReference type="AlphaFoldDB" id="A0A9J6C4S3"/>
<dbReference type="Gene3D" id="1.10.287.770">
    <property type="entry name" value="YojJ-like"/>
    <property type="match status" value="1"/>
</dbReference>
<evidence type="ECO:0000256" key="11">
    <source>
        <dbReference type="ARBA" id="ARBA00023303"/>
    </source>
</evidence>
<dbReference type="Proteomes" id="UP001107558">
    <property type="component" value="Chromosome 2"/>
</dbReference>
<dbReference type="Gene3D" id="1.10.287.820">
    <property type="entry name" value="Acid-sensing ion channel domain"/>
    <property type="match status" value="1"/>
</dbReference>
<evidence type="ECO:0000256" key="14">
    <source>
        <dbReference type="SAM" id="Phobius"/>
    </source>
</evidence>
<feature type="transmembrane region" description="Helical" evidence="14">
    <location>
        <begin position="29"/>
        <end position="49"/>
    </location>
</feature>
<keyword evidence="6 14" id="KW-1133">Transmembrane helix</keyword>
<evidence type="ECO:0000256" key="10">
    <source>
        <dbReference type="ARBA" id="ARBA00023201"/>
    </source>
</evidence>
<comment type="caution">
    <text evidence="15">The sequence shown here is derived from an EMBL/GenBank/DDBJ whole genome shotgun (WGS) entry which is preliminary data.</text>
</comment>
<dbReference type="GO" id="GO:0005886">
    <property type="term" value="C:plasma membrane"/>
    <property type="evidence" value="ECO:0007669"/>
    <property type="project" value="TreeGrafter"/>
</dbReference>
<dbReference type="Pfam" id="PF00858">
    <property type="entry name" value="ASC"/>
    <property type="match status" value="1"/>
</dbReference>
<keyword evidence="16" id="KW-1185">Reference proteome</keyword>
<evidence type="ECO:0000256" key="6">
    <source>
        <dbReference type="ARBA" id="ARBA00022989"/>
    </source>
</evidence>
<keyword evidence="3 12" id="KW-0813">Transport</keyword>
<evidence type="ECO:0000256" key="12">
    <source>
        <dbReference type="RuleBase" id="RU000679"/>
    </source>
</evidence>
<feature type="transmembrane region" description="Helical" evidence="14">
    <location>
        <begin position="478"/>
        <end position="501"/>
    </location>
</feature>
<keyword evidence="10 12" id="KW-0739">Sodium transport</keyword>
<evidence type="ECO:0000256" key="1">
    <source>
        <dbReference type="ARBA" id="ARBA00004141"/>
    </source>
</evidence>
<evidence type="ECO:0000256" key="9">
    <source>
        <dbReference type="ARBA" id="ARBA00023136"/>
    </source>
</evidence>
<dbReference type="PANTHER" id="PTHR11690">
    <property type="entry name" value="AMILORIDE-SENSITIVE SODIUM CHANNEL-RELATED"/>
    <property type="match status" value="1"/>
</dbReference>
<keyword evidence="11 12" id="KW-0407">Ion channel</keyword>
<dbReference type="EMBL" id="JADBJN010000002">
    <property type="protein sequence ID" value="KAG5676566.1"/>
    <property type="molecule type" value="Genomic_DNA"/>
</dbReference>
<evidence type="ECO:0000256" key="7">
    <source>
        <dbReference type="ARBA" id="ARBA00023053"/>
    </source>
</evidence>
<evidence type="ECO:0000256" key="3">
    <source>
        <dbReference type="ARBA" id="ARBA00022448"/>
    </source>
</evidence>
<evidence type="ECO:0000313" key="15">
    <source>
        <dbReference type="EMBL" id="KAG5676566.1"/>
    </source>
</evidence>
<keyword evidence="13" id="KW-0175">Coiled coil</keyword>
<keyword evidence="7" id="KW-0915">Sodium</keyword>
<protein>
    <submittedName>
        <fullName evidence="15">Uncharacterized protein</fullName>
    </submittedName>
</protein>
<evidence type="ECO:0000256" key="4">
    <source>
        <dbReference type="ARBA" id="ARBA00022461"/>
    </source>
</evidence>